<protein>
    <submittedName>
        <fullName evidence="2">Transglutaminase</fullName>
    </submittedName>
</protein>
<organism evidence="2 3">
    <name type="scientific">Sphingomonas endophytica</name>
    <dbReference type="NCBI Taxonomy" id="869719"/>
    <lineage>
        <taxon>Bacteria</taxon>
        <taxon>Pseudomonadati</taxon>
        <taxon>Pseudomonadota</taxon>
        <taxon>Alphaproteobacteria</taxon>
        <taxon>Sphingomonadales</taxon>
        <taxon>Sphingomonadaceae</taxon>
        <taxon>Sphingomonas</taxon>
    </lineage>
</organism>
<sequence length="266" mass="28551">MRLTIDHRTTYRFTAPQGRVVQLLRMTPRDTHDQTVAEWNIAVDCDARLRQHRDGFGNLTTMLYAEGPLDAIEITVVGEVVTSSSSGVLHGTFEPLPAPLFLRTTPPTHAEAALTAFARETTADRTPIAALHALNAALHERFAVVDGRPEPGLTATAAFVRDAVTTRDMAQMFIAAARAIGVPARYVTGYCDALPNGRPTPHGWADAWVDGLGWIGFDPTLGLSPEEHHVRVAVALDAAGCSPVAGSRLGEGRECLDVEVQVSGQA</sequence>
<keyword evidence="3" id="KW-1185">Reference proteome</keyword>
<dbReference type="InterPro" id="IPR038765">
    <property type="entry name" value="Papain-like_cys_pep_sf"/>
</dbReference>
<dbReference type="PANTHER" id="PTHR33490:SF6">
    <property type="entry name" value="SLL1049 PROTEIN"/>
    <property type="match status" value="1"/>
</dbReference>
<accession>A0A147I309</accession>
<dbReference type="Gene3D" id="3.10.620.30">
    <property type="match status" value="1"/>
</dbReference>
<dbReference type="InterPro" id="IPR002931">
    <property type="entry name" value="Transglutaminase-like"/>
</dbReference>
<dbReference type="SUPFAM" id="SSF54001">
    <property type="entry name" value="Cysteine proteinases"/>
    <property type="match status" value="1"/>
</dbReference>
<dbReference type="AlphaFoldDB" id="A0A147I309"/>
<dbReference type="InterPro" id="IPR013589">
    <property type="entry name" value="Bac_transglu_N"/>
</dbReference>
<dbReference type="EMBL" id="LDTB01000027">
    <property type="protein sequence ID" value="KTT72342.1"/>
    <property type="molecule type" value="Genomic_DNA"/>
</dbReference>
<dbReference type="OrthoDB" id="9804023at2"/>
<dbReference type="Proteomes" id="UP000074310">
    <property type="component" value="Unassembled WGS sequence"/>
</dbReference>
<dbReference type="Pfam" id="PF01841">
    <property type="entry name" value="Transglut_core"/>
    <property type="match status" value="1"/>
</dbReference>
<dbReference type="Pfam" id="PF08379">
    <property type="entry name" value="Bact_transglu_N"/>
    <property type="match status" value="1"/>
</dbReference>
<gene>
    <name evidence="2" type="ORF">NS334_09260</name>
</gene>
<name>A0A147I309_9SPHN</name>
<reference evidence="2 3" key="1">
    <citation type="journal article" date="2016" name="Front. Microbiol.">
        <title>Genomic Resource of Rice Seed Associated Bacteria.</title>
        <authorList>
            <person name="Midha S."/>
            <person name="Bansal K."/>
            <person name="Sharma S."/>
            <person name="Kumar N."/>
            <person name="Patil P.P."/>
            <person name="Chaudhry V."/>
            <person name="Patil P.B."/>
        </authorList>
    </citation>
    <scope>NUCLEOTIDE SEQUENCE [LARGE SCALE GENOMIC DNA]</scope>
    <source>
        <strain evidence="2 3">NS334</strain>
    </source>
</reference>
<dbReference type="PATRIC" id="fig|869719.3.peg.1558"/>
<dbReference type="RefSeq" id="WP_058755689.1">
    <property type="nucleotide sequence ID" value="NZ_LDTB01000027.1"/>
</dbReference>
<evidence type="ECO:0000313" key="2">
    <source>
        <dbReference type="EMBL" id="KTT72342.1"/>
    </source>
</evidence>
<dbReference type="PANTHER" id="PTHR33490">
    <property type="entry name" value="BLR5614 PROTEIN-RELATED"/>
    <property type="match status" value="1"/>
</dbReference>
<feature type="domain" description="Transglutaminase-like" evidence="1">
    <location>
        <begin position="158"/>
        <end position="221"/>
    </location>
</feature>
<evidence type="ECO:0000259" key="1">
    <source>
        <dbReference type="SMART" id="SM00460"/>
    </source>
</evidence>
<evidence type="ECO:0000313" key="3">
    <source>
        <dbReference type="Proteomes" id="UP000074310"/>
    </source>
</evidence>
<proteinExistence type="predicted"/>
<comment type="caution">
    <text evidence="2">The sequence shown here is derived from an EMBL/GenBank/DDBJ whole genome shotgun (WGS) entry which is preliminary data.</text>
</comment>
<dbReference type="SMART" id="SM00460">
    <property type="entry name" value="TGc"/>
    <property type="match status" value="1"/>
</dbReference>